<proteinExistence type="predicted"/>
<keyword evidence="2" id="KW-1185">Reference proteome</keyword>
<accession>A0AAN9M2U7</accession>
<evidence type="ECO:0000313" key="1">
    <source>
        <dbReference type="EMBL" id="KAK7344243.1"/>
    </source>
</evidence>
<sequence>MKLEFRVHSYIVLRAETRIGDTECFSFPFQQRCWSRLWLNRFSNLKQSFMTNSGELDPLDSRSSSSQHKASWKTTCEVPWNVIIIPLDELPSNAKEY</sequence>
<comment type="caution">
    <text evidence="1">The sequence shown here is derived from an EMBL/GenBank/DDBJ whole genome shotgun (WGS) entry which is preliminary data.</text>
</comment>
<dbReference type="EMBL" id="JAYMYQ010000003">
    <property type="protein sequence ID" value="KAK7344243.1"/>
    <property type="molecule type" value="Genomic_DNA"/>
</dbReference>
<protein>
    <submittedName>
        <fullName evidence="1">Uncharacterized protein</fullName>
    </submittedName>
</protein>
<name>A0AAN9M2U7_CANGL</name>
<gene>
    <name evidence="1" type="ORF">VNO77_13630</name>
</gene>
<organism evidence="1 2">
    <name type="scientific">Canavalia gladiata</name>
    <name type="common">Sword bean</name>
    <name type="synonym">Dolichos gladiatus</name>
    <dbReference type="NCBI Taxonomy" id="3824"/>
    <lineage>
        <taxon>Eukaryota</taxon>
        <taxon>Viridiplantae</taxon>
        <taxon>Streptophyta</taxon>
        <taxon>Embryophyta</taxon>
        <taxon>Tracheophyta</taxon>
        <taxon>Spermatophyta</taxon>
        <taxon>Magnoliopsida</taxon>
        <taxon>eudicotyledons</taxon>
        <taxon>Gunneridae</taxon>
        <taxon>Pentapetalae</taxon>
        <taxon>rosids</taxon>
        <taxon>fabids</taxon>
        <taxon>Fabales</taxon>
        <taxon>Fabaceae</taxon>
        <taxon>Papilionoideae</taxon>
        <taxon>50 kb inversion clade</taxon>
        <taxon>NPAAA clade</taxon>
        <taxon>indigoferoid/millettioid clade</taxon>
        <taxon>Phaseoleae</taxon>
        <taxon>Canavalia</taxon>
    </lineage>
</organism>
<evidence type="ECO:0000313" key="2">
    <source>
        <dbReference type="Proteomes" id="UP001367508"/>
    </source>
</evidence>
<dbReference type="Proteomes" id="UP001367508">
    <property type="component" value="Unassembled WGS sequence"/>
</dbReference>
<reference evidence="1 2" key="1">
    <citation type="submission" date="2024-01" db="EMBL/GenBank/DDBJ databases">
        <title>The genomes of 5 underutilized Papilionoideae crops provide insights into root nodulation and disease resistanc.</title>
        <authorList>
            <person name="Jiang F."/>
        </authorList>
    </citation>
    <scope>NUCLEOTIDE SEQUENCE [LARGE SCALE GENOMIC DNA]</scope>
    <source>
        <strain evidence="1">LVBAO_FW01</strain>
        <tissue evidence="1">Leaves</tissue>
    </source>
</reference>
<dbReference type="AlphaFoldDB" id="A0AAN9M2U7"/>